<dbReference type="PROSITE" id="PS00393">
    <property type="entry name" value="PEPCASE_2"/>
    <property type="match status" value="1"/>
</dbReference>
<dbReference type="EC" id="4.1.1.31" evidence="4 10"/>
<comment type="cofactor">
    <cofactor evidence="1 10">
        <name>Mg(2+)</name>
        <dbReference type="ChEBI" id="CHEBI:18420"/>
    </cofactor>
</comment>
<dbReference type="HAMAP" id="MF_00595">
    <property type="entry name" value="PEPcase_type1"/>
    <property type="match status" value="1"/>
</dbReference>
<evidence type="ECO:0000256" key="9">
    <source>
        <dbReference type="ARBA" id="ARBA00048995"/>
    </source>
</evidence>
<dbReference type="GO" id="GO:0005829">
    <property type="term" value="C:cytosol"/>
    <property type="evidence" value="ECO:0007669"/>
    <property type="project" value="TreeGrafter"/>
</dbReference>
<dbReference type="PRINTS" id="PR00150">
    <property type="entry name" value="PEPCARBXLASE"/>
</dbReference>
<dbReference type="PANTHER" id="PTHR30523:SF6">
    <property type="entry name" value="PHOSPHOENOLPYRUVATE CARBOXYLASE"/>
    <property type="match status" value="1"/>
</dbReference>
<keyword evidence="7 10" id="KW-0456">Lyase</keyword>
<dbReference type="NCBIfam" id="NF000584">
    <property type="entry name" value="PRK00009.1"/>
    <property type="match status" value="1"/>
</dbReference>
<dbReference type="GO" id="GO:0000287">
    <property type="term" value="F:magnesium ion binding"/>
    <property type="evidence" value="ECO:0007669"/>
    <property type="project" value="UniProtKB-UniRule"/>
</dbReference>
<evidence type="ECO:0000256" key="6">
    <source>
        <dbReference type="ARBA" id="ARBA00022842"/>
    </source>
</evidence>
<evidence type="ECO:0000256" key="12">
    <source>
        <dbReference type="PROSITE-ProRule" id="PRU10112"/>
    </source>
</evidence>
<evidence type="ECO:0000313" key="14">
    <source>
        <dbReference type="Proteomes" id="UP000064939"/>
    </source>
</evidence>
<dbReference type="KEGG" id="aei:AOY20_03795"/>
<dbReference type="InterPro" id="IPR021135">
    <property type="entry name" value="PEP_COase"/>
</dbReference>
<accession>A0A0N9VUC1</accession>
<evidence type="ECO:0000256" key="8">
    <source>
        <dbReference type="ARBA" id="ARBA00023300"/>
    </source>
</evidence>
<comment type="catalytic activity">
    <reaction evidence="9 10">
        <text>oxaloacetate + phosphate = phosphoenolpyruvate + hydrogencarbonate</text>
        <dbReference type="Rhea" id="RHEA:28370"/>
        <dbReference type="ChEBI" id="CHEBI:16452"/>
        <dbReference type="ChEBI" id="CHEBI:17544"/>
        <dbReference type="ChEBI" id="CHEBI:43474"/>
        <dbReference type="ChEBI" id="CHEBI:58702"/>
        <dbReference type="EC" id="4.1.1.31"/>
    </reaction>
</comment>
<dbReference type="InterPro" id="IPR022805">
    <property type="entry name" value="PEP_COase_bac/pln-type"/>
</dbReference>
<dbReference type="AlphaFoldDB" id="A0A0N9VUC1"/>
<proteinExistence type="inferred from homology"/>
<keyword evidence="8 10" id="KW-0120">Carbon dioxide fixation</keyword>
<comment type="similarity">
    <text evidence="3 10">Belongs to the PEPCase type 1 family.</text>
</comment>
<evidence type="ECO:0000256" key="7">
    <source>
        <dbReference type="ARBA" id="ARBA00023239"/>
    </source>
</evidence>
<keyword evidence="14" id="KW-1185">Reference proteome</keyword>
<reference evidence="13 14" key="1">
    <citation type="journal article" date="2015" name="Int. J. Syst. Evol. Microbiol.">
        <title>Acinetobacter equi sp. nov. isolated from horse faeces.</title>
        <authorList>
            <person name="Poppel M.T."/>
            <person name="Skiebe E."/>
            <person name="Laue M."/>
            <person name="Bergmann H."/>
            <person name="Ebersberger I."/>
            <person name="Garn T."/>
            <person name="Fruth A."/>
            <person name="Baumgardt S."/>
            <person name="Busse H.J."/>
            <person name="Wilharm G."/>
        </authorList>
    </citation>
    <scope>NUCLEOTIDE SEQUENCE [LARGE SCALE GENOMIC DNA]</scope>
    <source>
        <strain evidence="13 14">114</strain>
    </source>
</reference>
<comment type="subunit">
    <text evidence="10">Homotetramer.</text>
</comment>
<dbReference type="InterPro" id="IPR033129">
    <property type="entry name" value="PEPCASE_His_AS"/>
</dbReference>
<evidence type="ECO:0000256" key="3">
    <source>
        <dbReference type="ARBA" id="ARBA00008346"/>
    </source>
</evidence>
<feature type="active site" evidence="10 11">
    <location>
        <position position="143"/>
    </location>
</feature>
<dbReference type="STRING" id="1324350.AOY20_03795"/>
<dbReference type="SUPFAM" id="SSF51621">
    <property type="entry name" value="Phosphoenolpyruvate/pyruvate domain"/>
    <property type="match status" value="1"/>
</dbReference>
<evidence type="ECO:0000256" key="1">
    <source>
        <dbReference type="ARBA" id="ARBA00001946"/>
    </source>
</evidence>
<evidence type="ECO:0000313" key="13">
    <source>
        <dbReference type="EMBL" id="ALH94726.1"/>
    </source>
</evidence>
<feature type="active site" evidence="10 12">
    <location>
        <position position="556"/>
    </location>
</feature>
<organism evidence="13 14">
    <name type="scientific">Acinetobacter equi</name>
    <dbReference type="NCBI Taxonomy" id="1324350"/>
    <lineage>
        <taxon>Bacteria</taxon>
        <taxon>Pseudomonadati</taxon>
        <taxon>Pseudomonadota</taxon>
        <taxon>Gammaproteobacteria</taxon>
        <taxon>Moraxellales</taxon>
        <taxon>Moraxellaceae</taxon>
        <taxon>Acinetobacter</taxon>
    </lineage>
</organism>
<name>A0A0N9VUC1_9GAMM</name>
<dbReference type="InterPro" id="IPR018129">
    <property type="entry name" value="PEP_COase_Lys_AS"/>
</dbReference>
<dbReference type="OrthoDB" id="9768133at2"/>
<evidence type="ECO:0000256" key="11">
    <source>
        <dbReference type="PROSITE-ProRule" id="PRU10111"/>
    </source>
</evidence>
<sequence>MVQQIAAPLREDVRLLGNLLGETLKEQVSQDLFNQVEQIRALSKGARDGQLEAEKQLETLLSSLKDEEILPLTRAFTHFLNFANIAEQYHVVRSRRQSEFDENSPSPNPLDHLFQKFKDNKISAHTLYQQICELKIELVLTAHPTEVSRRTLIQKYDGINDCLFKMDQQKLTPRERQTVLNDLKQLICSAWQTDEIRQHRPTPIDEAKWGFTTIEQTLWNAVPKFMRELDEFVELHCEQNLPLTISPIRFASWMGGDRDGNPNVTHHVTQEVLWLSRWKAADLYLRDIEDLRWELSIQQCSDELLEALGSPHQEPYREYLRDTRERLKATREWLTIKLSGKDADDQFVIKSKNELLEPLLLCHRSLIACNLPEIANGKLLDFIHRVNCFGIELLKLDIRQESGRHRQAISAITEYLGLGNFETWTEQARQNFLLQELQSKRPLLPKFIKEPKGSLIEDPSVQEVFATMRTLATQPTECLGAYIISMAEYPSDVLAVLLLQKEAGIQHPLRVVPLFETLKDLDSAADTMDTLFNMHWYKQHIQAKHEVMIGYSDSAKDAGFMSANWAQYRAQEELTEVSQKHGVQLTLFHGRGGSISRGGAPTQQALFSQPPGSISGAIRVTEQGEMIRFKFGLEGIALQTLEIYTAATLEATLLPPPTPKQEWRDLMHTMTELSVNVYRQTVRENPHFVKYLRTVTPELELQMLPLGSRPAKRKVSGGIESLRAIPWVFAWTQIRLMLPAWLGTGTALHEVIAQDQKALLEEMLKEWPYFQTLIDMLEMVLSKSDTHIALYYESHLTQDEDLKNLGAELRQRLKNAVETLLVLKGESKLLSTNDVLDQSMKVRKPYILPLHLLQAELMKRRRAYLAAQHTEHTPIDHALMVSITGIAAGLRNTG</sequence>
<dbReference type="Pfam" id="PF00311">
    <property type="entry name" value="PEPcase"/>
    <property type="match status" value="1"/>
</dbReference>
<dbReference type="GO" id="GO:0008964">
    <property type="term" value="F:phosphoenolpyruvate carboxylase activity"/>
    <property type="evidence" value="ECO:0007669"/>
    <property type="project" value="UniProtKB-UniRule"/>
</dbReference>
<dbReference type="RefSeq" id="WP_054580626.1">
    <property type="nucleotide sequence ID" value="NZ_CP012808.1"/>
</dbReference>
<dbReference type="Proteomes" id="UP000064939">
    <property type="component" value="Chromosome"/>
</dbReference>
<evidence type="ECO:0000256" key="2">
    <source>
        <dbReference type="ARBA" id="ARBA00003670"/>
    </source>
</evidence>
<dbReference type="GO" id="GO:0006099">
    <property type="term" value="P:tricarboxylic acid cycle"/>
    <property type="evidence" value="ECO:0007669"/>
    <property type="project" value="InterPro"/>
</dbReference>
<dbReference type="PANTHER" id="PTHR30523">
    <property type="entry name" value="PHOSPHOENOLPYRUVATE CARBOXYLASE"/>
    <property type="match status" value="1"/>
</dbReference>
<dbReference type="PROSITE" id="PS00781">
    <property type="entry name" value="PEPCASE_1"/>
    <property type="match status" value="1"/>
</dbReference>
<evidence type="ECO:0000256" key="4">
    <source>
        <dbReference type="ARBA" id="ARBA00012305"/>
    </source>
</evidence>
<dbReference type="InterPro" id="IPR015813">
    <property type="entry name" value="Pyrv/PenolPyrv_kinase-like_dom"/>
</dbReference>
<dbReference type="GO" id="GO:0015977">
    <property type="term" value="P:carbon fixation"/>
    <property type="evidence" value="ECO:0007669"/>
    <property type="project" value="UniProtKB-UniRule"/>
</dbReference>
<evidence type="ECO:0000256" key="5">
    <source>
        <dbReference type="ARBA" id="ARBA00022419"/>
    </source>
</evidence>
<protein>
    <recommendedName>
        <fullName evidence="5 10">Phosphoenolpyruvate carboxylase</fullName>
        <shortName evidence="10">PEPC</shortName>
        <shortName evidence="10">PEPCase</shortName>
        <ecNumber evidence="4 10">4.1.1.31</ecNumber>
    </recommendedName>
</protein>
<keyword evidence="13" id="KW-0670">Pyruvate</keyword>
<gene>
    <name evidence="10" type="primary">ppc</name>
    <name evidence="13" type="ORF">AOY20_03795</name>
</gene>
<keyword evidence="6 10" id="KW-0460">Magnesium</keyword>
<dbReference type="Gene3D" id="1.20.1440.90">
    <property type="entry name" value="Phosphoenolpyruvate/pyruvate domain"/>
    <property type="match status" value="1"/>
</dbReference>
<comment type="function">
    <text evidence="2 10">Forms oxaloacetate, a four-carbon dicarboxylic acid source for the tricarboxylic acid cycle.</text>
</comment>
<dbReference type="EMBL" id="CP012808">
    <property type="protein sequence ID" value="ALH94726.1"/>
    <property type="molecule type" value="Genomic_DNA"/>
</dbReference>
<dbReference type="GO" id="GO:0006107">
    <property type="term" value="P:oxaloacetate metabolic process"/>
    <property type="evidence" value="ECO:0007669"/>
    <property type="project" value="UniProtKB-UniRule"/>
</dbReference>
<evidence type="ECO:0000256" key="10">
    <source>
        <dbReference type="HAMAP-Rule" id="MF_00595"/>
    </source>
</evidence>